<protein>
    <submittedName>
        <fullName evidence="1">Uncharacterized protein</fullName>
    </submittedName>
</protein>
<accession>A0AAN4TII5</accession>
<proteinExistence type="predicted"/>
<reference evidence="1 2" key="1">
    <citation type="submission" date="2018-04" db="EMBL/GenBank/DDBJ databases">
        <title>Draft genome sequence of Pseudomonas syringae pv. actinidiae biovar 3 strains isolated from kiwifruit in Kagawa prefecture.</title>
        <authorList>
            <person name="Tabuchi M."/>
            <person name="Saito M."/>
            <person name="Fujiwara S."/>
            <person name="Sasa N."/>
            <person name="Akimitsu K."/>
            <person name="Gomi K."/>
            <person name="Konishi-Sugita S."/>
            <person name="Hamano K."/>
            <person name="Kataoka I."/>
        </authorList>
    </citation>
    <scope>NUCLEOTIDE SEQUENCE [LARGE SCALE GENOMIC DNA]</scope>
    <source>
        <strain evidence="1 2">MAFF212211</strain>
    </source>
</reference>
<gene>
    <name evidence="1" type="ORF">KPSA3_00594</name>
</gene>
<dbReference type="EMBL" id="BGKA01000020">
    <property type="protein sequence ID" value="GBH14700.1"/>
    <property type="molecule type" value="Genomic_DNA"/>
</dbReference>
<organism evidence="1 2">
    <name type="scientific">Pseudomonas syringae pv. actinidiae</name>
    <dbReference type="NCBI Taxonomy" id="103796"/>
    <lineage>
        <taxon>Bacteria</taxon>
        <taxon>Pseudomonadati</taxon>
        <taxon>Pseudomonadota</taxon>
        <taxon>Gammaproteobacteria</taxon>
        <taxon>Pseudomonadales</taxon>
        <taxon>Pseudomonadaceae</taxon>
        <taxon>Pseudomonas</taxon>
        <taxon>Pseudomonas syringae</taxon>
    </lineage>
</organism>
<dbReference type="Proteomes" id="UP000248291">
    <property type="component" value="Unassembled WGS sequence"/>
</dbReference>
<comment type="caution">
    <text evidence="1">The sequence shown here is derived from an EMBL/GenBank/DDBJ whole genome shotgun (WGS) entry which is preliminary data.</text>
</comment>
<sequence>MQTDFQCAPLRLLGGLPVDNRLRRLLALTLITQRLCGQLQAVTRRLPLPGTPCAQPRTQHECQDQEAHIQHFHGSTSSAR</sequence>
<evidence type="ECO:0000313" key="2">
    <source>
        <dbReference type="Proteomes" id="UP000248291"/>
    </source>
</evidence>
<name>A0AAN4TII5_PSESF</name>
<dbReference type="AlphaFoldDB" id="A0AAN4TII5"/>
<evidence type="ECO:0000313" key="1">
    <source>
        <dbReference type="EMBL" id="GBH14700.1"/>
    </source>
</evidence>